<evidence type="ECO:0000313" key="4">
    <source>
        <dbReference type="Proteomes" id="UP000069272"/>
    </source>
</evidence>
<dbReference type="CDD" id="cd12934">
    <property type="entry name" value="LEM"/>
    <property type="match status" value="1"/>
</dbReference>
<dbReference type="SMART" id="SM00540">
    <property type="entry name" value="LEM"/>
    <property type="match status" value="1"/>
</dbReference>
<feature type="transmembrane region" description="Helical" evidence="2">
    <location>
        <begin position="57"/>
        <end position="77"/>
    </location>
</feature>
<dbReference type="FunFam" id="1.20.1250.20:FF:000434">
    <property type="entry name" value="Blast:Monocarboxylate transporter 4"/>
    <property type="match status" value="1"/>
</dbReference>
<keyword evidence="2" id="KW-1133">Transmembrane helix</keyword>
<evidence type="ECO:0000256" key="1">
    <source>
        <dbReference type="SAM" id="MobiDB-lite"/>
    </source>
</evidence>
<dbReference type="VEuPathDB" id="VectorBase:AALB20_035435"/>
<dbReference type="Pfam" id="PF07690">
    <property type="entry name" value="MFS_1"/>
    <property type="match status" value="1"/>
</dbReference>
<organism evidence="3 4">
    <name type="scientific">Anopheles albimanus</name>
    <name type="common">New world malaria mosquito</name>
    <dbReference type="NCBI Taxonomy" id="7167"/>
    <lineage>
        <taxon>Eukaryota</taxon>
        <taxon>Metazoa</taxon>
        <taxon>Ecdysozoa</taxon>
        <taxon>Arthropoda</taxon>
        <taxon>Hexapoda</taxon>
        <taxon>Insecta</taxon>
        <taxon>Pterygota</taxon>
        <taxon>Neoptera</taxon>
        <taxon>Endopterygota</taxon>
        <taxon>Diptera</taxon>
        <taxon>Nematocera</taxon>
        <taxon>Culicoidea</taxon>
        <taxon>Culicidae</taxon>
        <taxon>Anophelinae</taxon>
        <taxon>Anopheles</taxon>
    </lineage>
</organism>
<feature type="transmembrane region" description="Helical" evidence="2">
    <location>
        <begin position="21"/>
        <end position="45"/>
    </location>
</feature>
<dbReference type="FunFam" id="1.10.720.40:FF:000001">
    <property type="entry name" value="LEM domain containing 2, isoform CRA_a"/>
    <property type="match status" value="1"/>
</dbReference>
<feature type="transmembrane region" description="Helical" evidence="2">
    <location>
        <begin position="148"/>
        <end position="166"/>
    </location>
</feature>
<dbReference type="InterPro" id="IPR036259">
    <property type="entry name" value="MFS_trans_sf"/>
</dbReference>
<keyword evidence="2" id="KW-0472">Membrane</keyword>
<dbReference type="InterPro" id="IPR011701">
    <property type="entry name" value="MFS"/>
</dbReference>
<dbReference type="Gene3D" id="1.20.1250.20">
    <property type="entry name" value="MFS general substrate transporter like domains"/>
    <property type="match status" value="1"/>
</dbReference>
<dbReference type="PROSITE" id="PS50954">
    <property type="entry name" value="LEM"/>
    <property type="match status" value="1"/>
</dbReference>
<dbReference type="AlphaFoldDB" id="A0A182FI51"/>
<keyword evidence="2" id="KW-0812">Transmembrane</keyword>
<proteinExistence type="predicted"/>
<dbReference type="CDD" id="cd17352">
    <property type="entry name" value="MFS_MCT_SLC16"/>
    <property type="match status" value="1"/>
</dbReference>
<dbReference type="SUPFAM" id="SSF103473">
    <property type="entry name" value="MFS general substrate transporter"/>
    <property type="match status" value="1"/>
</dbReference>
<dbReference type="InterPro" id="IPR011015">
    <property type="entry name" value="LEM/LEM-like_dom_sf"/>
</dbReference>
<accession>A0A182FI51</accession>
<dbReference type="PANTHER" id="PTHR11360:SF229">
    <property type="entry name" value="AGAP007601-PA"/>
    <property type="match status" value="1"/>
</dbReference>
<dbReference type="EnsemblMetazoa" id="AALB006195-RA">
    <property type="protein sequence ID" value="AALB006195-PA"/>
    <property type="gene ID" value="AALB006195"/>
</dbReference>
<reference evidence="3 4" key="1">
    <citation type="journal article" date="2017" name="G3 (Bethesda)">
        <title>The Physical Genome Mapping of Anopheles albimanus Corrected Scaffold Misassemblies and Identified Interarm Rearrangements in Genus Anopheles.</title>
        <authorList>
            <person name="Artemov G.N."/>
            <person name="Peery A.N."/>
            <person name="Jiang X."/>
            <person name="Tu Z."/>
            <person name="Stegniy V.N."/>
            <person name="Sharakhova M.V."/>
            <person name="Sharakhov I.V."/>
        </authorList>
    </citation>
    <scope>NUCLEOTIDE SEQUENCE [LARGE SCALE GENOMIC DNA]</scope>
    <source>
        <strain evidence="3 4">ALBI9_A</strain>
    </source>
</reference>
<feature type="transmembrane region" description="Helical" evidence="2">
    <location>
        <begin position="384"/>
        <end position="406"/>
    </location>
</feature>
<dbReference type="Pfam" id="PF03020">
    <property type="entry name" value="LEM"/>
    <property type="match status" value="1"/>
</dbReference>
<dbReference type="GO" id="GO:0008028">
    <property type="term" value="F:monocarboxylic acid transmembrane transporter activity"/>
    <property type="evidence" value="ECO:0007669"/>
    <property type="project" value="TreeGrafter"/>
</dbReference>
<dbReference type="InterPro" id="IPR050327">
    <property type="entry name" value="Proton-linked_MCT"/>
</dbReference>
<dbReference type="VEuPathDB" id="VectorBase:AALB20_032829"/>
<feature type="transmembrane region" description="Helical" evidence="2">
    <location>
        <begin position="178"/>
        <end position="196"/>
    </location>
</feature>
<feature type="transmembrane region" description="Helical" evidence="2">
    <location>
        <begin position="253"/>
        <end position="278"/>
    </location>
</feature>
<sequence>MTHQRDKMRASLVPPDGGYGWVVVAGCALVNVFNQSLVSVFGLMFADYLTSLGEHAFGAALVMNVCNISLNFSGLITGPIIKQFKPRKAAILGSLLTGTALSLCSYSTNLWQIVLSYSVVFGFGLGLIQSSTFVSLNSYFRRRKGRAVGFALAGTGVGQILMPILVQYLLSNFNFRDATLIIGGLAFNGVVGACLLQPVGWHLKPSLIDDDGEAQPLLGTTIPNGGSSCGKPSCGWSKLAALMDFAILKQVSFLNLIVGLGLAYTASTSFSLFFPYFLQKSANLTMLEAANCMSVLSTTDLITRVTVPAFVDKMNFSHRTTFLLAGLCLVVARSVMAEMRSLMPLMVTSAFYGIFRSITIVNQNLTVSEYCSVRRIEKMLPNALGFNMVTKGILVLSLGQILGWFADFTGSYALNLHAQNVLLVTTCVLWLCEIAFLLCTLCEVVMEVNLDELTNEELRLQLLKHGMANLPVTSTTRKVLLKKLKNHLETNAGTGTPTKGRRETINVARYSSDEDGSESVDTVAKKTPAKKDAASNRRATFAGVAPKSAKPTPAPAQPAAKKLPEAPVNADKETEYGSKRKSGRITPVKGKMGSDSARSSTPFKLDSAAVAALLDDSDDDMIPLTQLSRFDRNADNPSLTRADMVTTSYIHQQIPQQQPILEEMEVDTEKPEIETIVLDGEDDVEIVEAPFQLPAASAAPSVVKEALYNRTSSGTAVAVGPHRTYESAAASDPYSDLSHFKPRSTSSVSGTMASTRSTSSITSSPYRTSTATVRDDPPFNPSDSPYLSEFTKRLSRLRAEAVQLGDGGGIRESPSRRTTMHMGDPGLVKTRLRYPDEAKPTRIPTVPITKPVGGNNIRATARQRILALDQKYAIKKIFYTIMVLLVVIFLFVFFFL</sequence>
<name>A0A182FI51_ANOAL</name>
<protein>
    <submittedName>
        <fullName evidence="3">Uncharacterized protein</fullName>
    </submittedName>
</protein>
<feature type="transmembrane region" description="Helical" evidence="2">
    <location>
        <begin position="316"/>
        <end position="336"/>
    </location>
</feature>
<reference evidence="3" key="2">
    <citation type="submission" date="2022-08" db="UniProtKB">
        <authorList>
            <consortium name="EnsemblMetazoa"/>
        </authorList>
    </citation>
    <scope>IDENTIFICATION</scope>
    <source>
        <strain evidence="3">STECLA/ALBI9_A</strain>
    </source>
</reference>
<dbReference type="SUPFAM" id="SSF63451">
    <property type="entry name" value="LEM domain"/>
    <property type="match status" value="1"/>
</dbReference>
<feature type="transmembrane region" description="Helical" evidence="2">
    <location>
        <begin position="418"/>
        <end position="439"/>
    </location>
</feature>
<feature type="compositionally biased region" description="Low complexity" evidence="1">
    <location>
        <begin position="545"/>
        <end position="567"/>
    </location>
</feature>
<feature type="transmembrane region" description="Helical" evidence="2">
    <location>
        <begin position="89"/>
        <end position="108"/>
    </location>
</feature>
<evidence type="ECO:0000256" key="2">
    <source>
        <dbReference type="SAM" id="Phobius"/>
    </source>
</evidence>
<dbReference type="VEuPathDB" id="VectorBase:AALB006195"/>
<dbReference type="Proteomes" id="UP000069272">
    <property type="component" value="Chromosome 3L"/>
</dbReference>
<feature type="compositionally biased region" description="Low complexity" evidence="1">
    <location>
        <begin position="754"/>
        <end position="770"/>
    </location>
</feature>
<dbReference type="PROSITE" id="PS51257">
    <property type="entry name" value="PROKAR_LIPOPROTEIN"/>
    <property type="match status" value="1"/>
</dbReference>
<feature type="region of interest" description="Disordered" evidence="1">
    <location>
        <begin position="805"/>
        <end position="827"/>
    </location>
</feature>
<dbReference type="Gene3D" id="1.10.720.40">
    <property type="match status" value="1"/>
</dbReference>
<feature type="region of interest" description="Disordered" evidence="1">
    <location>
        <begin position="509"/>
        <end position="601"/>
    </location>
</feature>
<dbReference type="InterPro" id="IPR003887">
    <property type="entry name" value="LEM_dom"/>
</dbReference>
<dbReference type="PANTHER" id="PTHR11360">
    <property type="entry name" value="MONOCARBOXYLATE TRANSPORTER"/>
    <property type="match status" value="1"/>
</dbReference>
<feature type="transmembrane region" description="Helical" evidence="2">
    <location>
        <begin position="114"/>
        <end position="136"/>
    </location>
</feature>
<evidence type="ECO:0000313" key="3">
    <source>
        <dbReference type="EnsemblMetazoa" id="AALB006195-PA"/>
    </source>
</evidence>
<keyword evidence="4" id="KW-1185">Reference proteome</keyword>
<feature type="region of interest" description="Disordered" evidence="1">
    <location>
        <begin position="729"/>
        <end position="785"/>
    </location>
</feature>
<feature type="compositionally biased region" description="Polar residues" evidence="1">
    <location>
        <begin position="743"/>
        <end position="753"/>
    </location>
</feature>
<feature type="transmembrane region" description="Helical" evidence="2">
    <location>
        <begin position="877"/>
        <end position="895"/>
    </location>
</feature>